<dbReference type="AlphaFoldDB" id="Q83VQ3"/>
<dbReference type="EMBL" id="AB062506">
    <property type="protein sequence ID" value="BAC55146.1"/>
    <property type="molecule type" value="Genomic_DNA"/>
</dbReference>
<reference evidence="1" key="1">
    <citation type="journal article" date="2003" name="Microbiology">
        <title>Genes involved in the synthesis of the exopolysaccharide methanolan by the obligate methylotroph Methylobacillus sp strain 12S.</title>
        <authorList>
            <person name="Yoshida T."/>
            <person name="Ayabe Y."/>
            <person name="Yasunaga M."/>
            <person name="Usami Y."/>
            <person name="Habe H."/>
            <person name="Nojiri H."/>
            <person name="Omori T."/>
        </authorList>
    </citation>
    <scope>NUCLEOTIDE SEQUENCE</scope>
    <source>
        <strain evidence="1">12S</strain>
    </source>
</reference>
<dbReference type="Gene3D" id="3.40.50.2000">
    <property type="entry name" value="Glycogen Phosphorylase B"/>
    <property type="match status" value="1"/>
</dbReference>
<gene>
    <name evidence="1" type="primary">epsR</name>
</gene>
<proteinExistence type="predicted"/>
<accession>Q83VQ3</accession>
<protein>
    <submittedName>
        <fullName evidence="1">EpsR</fullName>
    </submittedName>
</protein>
<evidence type="ECO:0000313" key="1">
    <source>
        <dbReference type="EMBL" id="BAC55146.1"/>
    </source>
</evidence>
<organism evidence="1">
    <name type="scientific">Methylobacillus sp. (strain 12S)</name>
    <dbReference type="NCBI Taxonomy" id="94001"/>
    <lineage>
        <taxon>Bacteria</taxon>
        <taxon>Pseudomonadati</taxon>
        <taxon>Pseudomonadota</taxon>
        <taxon>Betaproteobacteria</taxon>
        <taxon>Nitrosomonadales</taxon>
        <taxon>Methylophilaceae</taxon>
        <taxon>Methylobacillus</taxon>
    </lineage>
</organism>
<dbReference type="SUPFAM" id="SSF53756">
    <property type="entry name" value="UDP-Glycosyltransferase/glycogen phosphorylase"/>
    <property type="match status" value="1"/>
</dbReference>
<sequence length="312" mass="34944">MIQLHSSFAEVVPFEGFYKALKTMVARGFKRNDFSVINWLETECLDRVTKRFSLTRAASLLVKLLVLKVVTKNIVMVVHNYYPHGAATSDIPRILRFMRLMEKLSDVVISHSGADAGRYEYVPHPLYQFKSGPPSLQVPELVPLQGKPYFIVFGRIMPYKNVHELMKVWPSDMQLLIAGIVGDEAYVEELREQASDNIHFAARELSDDEAKLVVEQSQAVIICHAEDNVVVSGTFFFAMSLKKHVIALETPFMAWAAHSLPEGYVAVSPDVAGVAKAAAEFRPEIAIQPTIAEAHFGDTVITDALKKAYRLH</sequence>
<name>Q83VQ3_METS1</name>